<dbReference type="PANTHER" id="PTHR13343">
    <property type="entry name" value="CREG1 PROTEIN"/>
    <property type="match status" value="1"/>
</dbReference>
<accession>A0A1B6GNH7</accession>
<reference evidence="8" key="1">
    <citation type="submission" date="2015-11" db="EMBL/GenBank/DDBJ databases">
        <title>De novo transcriptome assembly of four potential Pierce s Disease insect vectors from Arizona vineyards.</title>
        <authorList>
            <person name="Tassone E.E."/>
        </authorList>
    </citation>
    <scope>NUCLEOTIDE SEQUENCE</scope>
</reference>
<keyword evidence="4 6" id="KW-0732">Signal</keyword>
<evidence type="ECO:0000313" key="8">
    <source>
        <dbReference type="EMBL" id="JAS63960.1"/>
    </source>
</evidence>
<dbReference type="FunFam" id="2.30.110.10:FF:000004">
    <property type="entry name" value="Cellular repressor of E1A-stimulated genes 1"/>
    <property type="match status" value="1"/>
</dbReference>
<keyword evidence="3" id="KW-0964">Secreted</keyword>
<proteinExistence type="inferred from homology"/>
<comment type="subcellular location">
    <subcellularLocation>
        <location evidence="1">Secreted</location>
    </subcellularLocation>
</comment>
<dbReference type="Gene3D" id="2.30.110.10">
    <property type="entry name" value="Electron Transport, Fmn-binding Protein, Chain A"/>
    <property type="match status" value="1"/>
</dbReference>
<evidence type="ECO:0000256" key="5">
    <source>
        <dbReference type="ARBA" id="ARBA00023180"/>
    </source>
</evidence>
<sequence>MNLFTRILAILLVFAVQSHGETELLRIIMGPSDAFIPPSGRRGSRLVTNFVEEDSLVSIVQQDAPRPPPVDQVAKMARYIVHYSQWTSLSHVSQQPQITNWPVSRDYSVSDGPISAGSGIPYLIMTPNDPEFVDLLKDPRASLTMSLAQTPYCRVKRYDPEDPRCAQVTLSGKFVVLKNSSSEWRTAERALYTRHPVMKNWPKSHNWVFCKLDIKRILVVDWFGGNKYPTVDEYFRASPDVCSKDNPMLEMGFY</sequence>
<evidence type="ECO:0000313" key="9">
    <source>
        <dbReference type="EMBL" id="JAS67499.1"/>
    </source>
</evidence>
<dbReference type="InterPro" id="IPR012349">
    <property type="entry name" value="Split_barrel_FMN-bd"/>
</dbReference>
<evidence type="ECO:0000256" key="2">
    <source>
        <dbReference type="ARBA" id="ARBA00009230"/>
    </source>
</evidence>
<evidence type="ECO:0000256" key="1">
    <source>
        <dbReference type="ARBA" id="ARBA00004613"/>
    </source>
</evidence>
<name>A0A1B6GNH7_9HEMI</name>
<evidence type="ECO:0000256" key="4">
    <source>
        <dbReference type="ARBA" id="ARBA00022729"/>
    </source>
</evidence>
<keyword evidence="5" id="KW-0325">Glycoprotein</keyword>
<feature type="domain" description="CREG-like beta-barrel" evidence="7">
    <location>
        <begin position="68"/>
        <end position="235"/>
    </location>
</feature>
<dbReference type="EMBL" id="GECZ01005809">
    <property type="protein sequence ID" value="JAS63960.1"/>
    <property type="molecule type" value="Transcribed_RNA"/>
</dbReference>
<feature type="chain" id="PRO_5008583706" description="CREG-like beta-barrel domain-containing protein" evidence="6">
    <location>
        <begin position="21"/>
        <end position="254"/>
    </location>
</feature>
<dbReference type="SUPFAM" id="SSF50475">
    <property type="entry name" value="FMN-binding split barrel"/>
    <property type="match status" value="1"/>
</dbReference>
<dbReference type="GO" id="GO:0012505">
    <property type="term" value="C:endomembrane system"/>
    <property type="evidence" value="ECO:0007669"/>
    <property type="project" value="UniProtKB-ARBA"/>
</dbReference>
<evidence type="ECO:0000256" key="3">
    <source>
        <dbReference type="ARBA" id="ARBA00022525"/>
    </source>
</evidence>
<dbReference type="PANTHER" id="PTHR13343:SF17">
    <property type="entry name" value="CELLULAR REPRESSOR OF E1A-STIMULATED GENES, ISOFORM A"/>
    <property type="match status" value="1"/>
</dbReference>
<comment type="similarity">
    <text evidence="2">Belongs to the CREG family.</text>
</comment>
<organism evidence="8">
    <name type="scientific">Cuerna arida</name>
    <dbReference type="NCBI Taxonomy" id="1464854"/>
    <lineage>
        <taxon>Eukaryota</taxon>
        <taxon>Metazoa</taxon>
        <taxon>Ecdysozoa</taxon>
        <taxon>Arthropoda</taxon>
        <taxon>Hexapoda</taxon>
        <taxon>Insecta</taxon>
        <taxon>Pterygota</taxon>
        <taxon>Neoptera</taxon>
        <taxon>Paraneoptera</taxon>
        <taxon>Hemiptera</taxon>
        <taxon>Auchenorrhyncha</taxon>
        <taxon>Membracoidea</taxon>
        <taxon>Cicadellidae</taxon>
        <taxon>Cicadellinae</taxon>
        <taxon>Proconiini</taxon>
        <taxon>Cuerna</taxon>
    </lineage>
</organism>
<dbReference type="InterPro" id="IPR055343">
    <property type="entry name" value="CREG_beta-barrel"/>
</dbReference>
<protein>
    <recommendedName>
        <fullName evidence="7">CREG-like beta-barrel domain-containing protein</fullName>
    </recommendedName>
</protein>
<dbReference type="AlphaFoldDB" id="A0A1B6GNH7"/>
<gene>
    <name evidence="9" type="ORF">g.37975</name>
    <name evidence="8" type="ORF">g.37976</name>
</gene>
<evidence type="ECO:0000259" key="7">
    <source>
        <dbReference type="Pfam" id="PF13883"/>
    </source>
</evidence>
<feature type="signal peptide" evidence="6">
    <location>
        <begin position="1"/>
        <end position="20"/>
    </location>
</feature>
<dbReference type="Pfam" id="PF13883">
    <property type="entry name" value="CREG_beta-barrel"/>
    <property type="match status" value="1"/>
</dbReference>
<dbReference type="GO" id="GO:0005615">
    <property type="term" value="C:extracellular space"/>
    <property type="evidence" value="ECO:0007669"/>
    <property type="project" value="TreeGrafter"/>
</dbReference>
<dbReference type="GO" id="GO:0005737">
    <property type="term" value="C:cytoplasm"/>
    <property type="evidence" value="ECO:0007669"/>
    <property type="project" value="UniProtKB-ARBA"/>
</dbReference>
<evidence type="ECO:0000256" key="6">
    <source>
        <dbReference type="SAM" id="SignalP"/>
    </source>
</evidence>
<dbReference type="EMBL" id="GECZ01002270">
    <property type="protein sequence ID" value="JAS67499.1"/>
    <property type="molecule type" value="Transcribed_RNA"/>
</dbReference>